<dbReference type="AlphaFoldDB" id="A0A1Q9C569"/>
<dbReference type="Proteomes" id="UP000186817">
    <property type="component" value="Unassembled WGS sequence"/>
</dbReference>
<gene>
    <name evidence="1" type="ORF">AK812_SmicGene41792</name>
</gene>
<accession>A0A1Q9C569</accession>
<dbReference type="Gene3D" id="3.40.50.150">
    <property type="entry name" value="Vaccinia Virus protein VP39"/>
    <property type="match status" value="1"/>
</dbReference>
<sequence>MLLLVRGGWQGELYNLELSSALEAAGVRSAGSNLSLLGAGVWRLHWPAQSSLAVQKAWDVLHRRRPVGLLAGPFQVLLGPAHSCRSLLEEAQGARGAEDGVTGAQLLKKVEEGLVKRRKVKNLKNAKEFTWWMRLVQHHGSKTGTPPFLFDGEFPSFLARLGAILGAAGAKQAAAEEHADVRLVLLRLRLRSCDGLAWVRSQTGTDKQEEDSTTWVLAAALGSEVRRSDWLERWQHRPWTFTGAMEGQLASAAARIAILSHCARAQVKGAINVLDPCVGSGTLALAAAMEPEVSKVFCVDIRDFEEHLKANLQFANVPDIQKMTLLMPQDVSDRLPEAVLAATDIVLANPPWGKVCKTAEDGTAVMQSLISQLPWATFAFFVSAETLKEVEDLLDVHEQVTLGSSSRPGQFVVATVRDQHRSTERCKKPRLLLSSVRLQKTM</sequence>
<keyword evidence="2" id="KW-1185">Reference proteome</keyword>
<dbReference type="InterPro" id="IPR029063">
    <property type="entry name" value="SAM-dependent_MTases_sf"/>
</dbReference>
<comment type="caution">
    <text evidence="1">The sequence shown here is derived from an EMBL/GenBank/DDBJ whole genome shotgun (WGS) entry which is preliminary data.</text>
</comment>
<proteinExistence type="predicted"/>
<evidence type="ECO:0000313" key="1">
    <source>
        <dbReference type="EMBL" id="OLP78074.1"/>
    </source>
</evidence>
<protein>
    <submittedName>
        <fullName evidence="1">Uncharacterized protein</fullName>
    </submittedName>
</protein>
<name>A0A1Q9C569_SYMMI</name>
<dbReference type="OrthoDB" id="435747at2759"/>
<reference evidence="1 2" key="1">
    <citation type="submission" date="2016-02" db="EMBL/GenBank/DDBJ databases">
        <title>Genome analysis of coral dinoflagellate symbionts highlights evolutionary adaptations to a symbiotic lifestyle.</title>
        <authorList>
            <person name="Aranda M."/>
            <person name="Li Y."/>
            <person name="Liew Y.J."/>
            <person name="Baumgarten S."/>
            <person name="Simakov O."/>
            <person name="Wilson M."/>
            <person name="Piel J."/>
            <person name="Ashoor H."/>
            <person name="Bougouffa S."/>
            <person name="Bajic V.B."/>
            <person name="Ryu T."/>
            <person name="Ravasi T."/>
            <person name="Bayer T."/>
            <person name="Micklem G."/>
            <person name="Kim H."/>
            <person name="Bhak J."/>
            <person name="Lajeunesse T.C."/>
            <person name="Voolstra C.R."/>
        </authorList>
    </citation>
    <scope>NUCLEOTIDE SEQUENCE [LARGE SCALE GENOMIC DNA]</scope>
    <source>
        <strain evidence="1 2">CCMP2467</strain>
    </source>
</reference>
<dbReference type="SUPFAM" id="SSF53335">
    <property type="entry name" value="S-adenosyl-L-methionine-dependent methyltransferases"/>
    <property type="match status" value="1"/>
</dbReference>
<evidence type="ECO:0000313" key="2">
    <source>
        <dbReference type="Proteomes" id="UP000186817"/>
    </source>
</evidence>
<organism evidence="1 2">
    <name type="scientific">Symbiodinium microadriaticum</name>
    <name type="common">Dinoflagellate</name>
    <name type="synonym">Zooxanthella microadriatica</name>
    <dbReference type="NCBI Taxonomy" id="2951"/>
    <lineage>
        <taxon>Eukaryota</taxon>
        <taxon>Sar</taxon>
        <taxon>Alveolata</taxon>
        <taxon>Dinophyceae</taxon>
        <taxon>Suessiales</taxon>
        <taxon>Symbiodiniaceae</taxon>
        <taxon>Symbiodinium</taxon>
    </lineage>
</organism>
<dbReference type="EMBL" id="LSRX01001666">
    <property type="protein sequence ID" value="OLP78074.1"/>
    <property type="molecule type" value="Genomic_DNA"/>
</dbReference>